<proteinExistence type="predicted"/>
<organism evidence="1 2">
    <name type="scientific">Elysia marginata</name>
    <dbReference type="NCBI Taxonomy" id="1093978"/>
    <lineage>
        <taxon>Eukaryota</taxon>
        <taxon>Metazoa</taxon>
        <taxon>Spiralia</taxon>
        <taxon>Lophotrochozoa</taxon>
        <taxon>Mollusca</taxon>
        <taxon>Gastropoda</taxon>
        <taxon>Heterobranchia</taxon>
        <taxon>Euthyneura</taxon>
        <taxon>Panpulmonata</taxon>
        <taxon>Sacoglossa</taxon>
        <taxon>Placobranchoidea</taxon>
        <taxon>Plakobranchidae</taxon>
        <taxon>Elysia</taxon>
    </lineage>
</organism>
<sequence length="126" mass="13915">MHNDELSTAWFISSVRVPKELREGYGICRDGTNIQQEQLGGSITVQHCGRGPDLKSYIGLREGYGICRDGTNVQQEQLGGSITVQHCGRGPGLKSYTSRIFSSFLPHKTPDMQVKPESLNSQLCKC</sequence>
<accession>A0AAV4FX10</accession>
<dbReference type="AlphaFoldDB" id="A0AAV4FX10"/>
<keyword evidence="2" id="KW-1185">Reference proteome</keyword>
<gene>
    <name evidence="1" type="ORF">ElyMa_003979800</name>
</gene>
<name>A0AAV4FX10_9GAST</name>
<evidence type="ECO:0008006" key="3">
    <source>
        <dbReference type="Google" id="ProtNLM"/>
    </source>
</evidence>
<dbReference type="Proteomes" id="UP000762676">
    <property type="component" value="Unassembled WGS sequence"/>
</dbReference>
<evidence type="ECO:0000313" key="1">
    <source>
        <dbReference type="EMBL" id="GFR77863.1"/>
    </source>
</evidence>
<evidence type="ECO:0000313" key="2">
    <source>
        <dbReference type="Proteomes" id="UP000762676"/>
    </source>
</evidence>
<comment type="caution">
    <text evidence="1">The sequence shown here is derived from an EMBL/GenBank/DDBJ whole genome shotgun (WGS) entry which is preliminary data.</text>
</comment>
<protein>
    <recommendedName>
        <fullName evidence="3">Ricin B lectin domain-containing protein</fullName>
    </recommendedName>
</protein>
<dbReference type="EMBL" id="BMAT01008100">
    <property type="protein sequence ID" value="GFR77863.1"/>
    <property type="molecule type" value="Genomic_DNA"/>
</dbReference>
<reference evidence="1 2" key="1">
    <citation type="journal article" date="2021" name="Elife">
        <title>Chloroplast acquisition without the gene transfer in kleptoplastic sea slugs, Plakobranchus ocellatus.</title>
        <authorList>
            <person name="Maeda T."/>
            <person name="Takahashi S."/>
            <person name="Yoshida T."/>
            <person name="Shimamura S."/>
            <person name="Takaki Y."/>
            <person name="Nagai Y."/>
            <person name="Toyoda A."/>
            <person name="Suzuki Y."/>
            <person name="Arimoto A."/>
            <person name="Ishii H."/>
            <person name="Satoh N."/>
            <person name="Nishiyama T."/>
            <person name="Hasebe M."/>
            <person name="Maruyama T."/>
            <person name="Minagawa J."/>
            <person name="Obokata J."/>
            <person name="Shigenobu S."/>
        </authorList>
    </citation>
    <scope>NUCLEOTIDE SEQUENCE [LARGE SCALE GENOMIC DNA]</scope>
</reference>